<gene>
    <name evidence="3" type="ORF">BVC80_9023g57</name>
</gene>
<dbReference type="InParanoid" id="A0A200QV86"/>
<dbReference type="PROSITE" id="PS50181">
    <property type="entry name" value="FBOX"/>
    <property type="match status" value="1"/>
</dbReference>
<reference evidence="3 4" key="1">
    <citation type="journal article" date="2017" name="Mol. Plant">
        <title>The Genome of Medicinal Plant Macleaya cordata Provides New Insights into Benzylisoquinoline Alkaloids Metabolism.</title>
        <authorList>
            <person name="Liu X."/>
            <person name="Liu Y."/>
            <person name="Huang P."/>
            <person name="Ma Y."/>
            <person name="Qing Z."/>
            <person name="Tang Q."/>
            <person name="Cao H."/>
            <person name="Cheng P."/>
            <person name="Zheng Y."/>
            <person name="Yuan Z."/>
            <person name="Zhou Y."/>
            <person name="Liu J."/>
            <person name="Tang Z."/>
            <person name="Zhuo Y."/>
            <person name="Zhang Y."/>
            <person name="Yu L."/>
            <person name="Huang J."/>
            <person name="Yang P."/>
            <person name="Peng Q."/>
            <person name="Zhang J."/>
            <person name="Jiang W."/>
            <person name="Zhang Z."/>
            <person name="Lin K."/>
            <person name="Ro D.K."/>
            <person name="Chen X."/>
            <person name="Xiong X."/>
            <person name="Shang Y."/>
            <person name="Huang S."/>
            <person name="Zeng J."/>
        </authorList>
    </citation>
    <scope>NUCLEOTIDE SEQUENCE [LARGE SCALE GENOMIC DNA]</scope>
    <source>
        <strain evidence="4">cv. BLH2017</strain>
        <tissue evidence="3">Root</tissue>
    </source>
</reference>
<comment type="caution">
    <text evidence="3">The sequence shown here is derived from an EMBL/GenBank/DDBJ whole genome shotgun (WGS) entry which is preliminary data.</text>
</comment>
<dbReference type="AlphaFoldDB" id="A0A200QV86"/>
<organism evidence="3 4">
    <name type="scientific">Macleaya cordata</name>
    <name type="common">Five-seeded plume-poppy</name>
    <name type="synonym">Bocconia cordata</name>
    <dbReference type="NCBI Taxonomy" id="56857"/>
    <lineage>
        <taxon>Eukaryota</taxon>
        <taxon>Viridiplantae</taxon>
        <taxon>Streptophyta</taxon>
        <taxon>Embryophyta</taxon>
        <taxon>Tracheophyta</taxon>
        <taxon>Spermatophyta</taxon>
        <taxon>Magnoliopsida</taxon>
        <taxon>Ranunculales</taxon>
        <taxon>Papaveraceae</taxon>
        <taxon>Papaveroideae</taxon>
        <taxon>Macleaya</taxon>
    </lineage>
</organism>
<evidence type="ECO:0000313" key="3">
    <source>
        <dbReference type="EMBL" id="OVA14355.1"/>
    </source>
</evidence>
<feature type="region of interest" description="Disordered" evidence="1">
    <location>
        <begin position="1"/>
        <end position="27"/>
    </location>
</feature>
<sequence length="436" mass="48613">MDSIASTSRSCSTFEGSSSRRRTGIDDSNSSVVHPLNRLDTDLMETILARLPVIDVFRCQFVCKRWQEIIQTPNFLMAFNEVFNGGRGAWFFMLDFHSPANVVYDMEVNEWRQICLPIPTDVNRRPKTPVASSGGLMLFRTESEGCSLIVCNPLTGSACLLPTLETSYRIKTIAMNASGSSFAVFVVFGKSSNLQMVVFSSINNAWIELPFRKVSSNNARAAANNNGGGAAANNNNDGGDMGRHELRRVPRIGVMEWTPMREMSSGVTKIGSSGQVMVYFISPSGRVLGYDSQQGTAILYPKLLPDTQECGFDLVECSGHILVVVLTDTLYENARLRIWELETTGEETQWKLLAAMPPFMSREYHGIDPDINCAGHRDNVMVCLSSESFNFNQVIMYNITDNTWLELPVCFDRHNGDIKRFVSAYSFMPDVQANLM</sequence>
<dbReference type="Proteomes" id="UP000195402">
    <property type="component" value="Unassembled WGS sequence"/>
</dbReference>
<feature type="domain" description="F-box" evidence="2">
    <location>
        <begin position="33"/>
        <end position="82"/>
    </location>
</feature>
<dbReference type="SUPFAM" id="SSF81383">
    <property type="entry name" value="F-box domain"/>
    <property type="match status" value="1"/>
</dbReference>
<dbReference type="PANTHER" id="PTHR31672">
    <property type="entry name" value="BNACNNG10540D PROTEIN"/>
    <property type="match status" value="1"/>
</dbReference>
<dbReference type="OrthoDB" id="2095648at2759"/>
<feature type="compositionally biased region" description="Polar residues" evidence="1">
    <location>
        <begin position="1"/>
        <end position="17"/>
    </location>
</feature>
<dbReference type="PANTHER" id="PTHR31672:SF7">
    <property type="entry name" value="F-BOX DOMAIN-CONTAINING PROTEIN"/>
    <property type="match status" value="1"/>
</dbReference>
<dbReference type="STRING" id="56857.A0A200QV86"/>
<dbReference type="Gene3D" id="1.20.1280.50">
    <property type="match status" value="1"/>
</dbReference>
<dbReference type="InterPro" id="IPR050796">
    <property type="entry name" value="SCF_F-box_component"/>
</dbReference>
<proteinExistence type="predicted"/>
<dbReference type="InterPro" id="IPR036047">
    <property type="entry name" value="F-box-like_dom_sf"/>
</dbReference>
<evidence type="ECO:0000313" key="4">
    <source>
        <dbReference type="Proteomes" id="UP000195402"/>
    </source>
</evidence>
<evidence type="ECO:0000259" key="2">
    <source>
        <dbReference type="PROSITE" id="PS50181"/>
    </source>
</evidence>
<name>A0A200QV86_MACCD</name>
<dbReference type="SUPFAM" id="SSF50965">
    <property type="entry name" value="Galactose oxidase, central domain"/>
    <property type="match status" value="1"/>
</dbReference>
<dbReference type="SMART" id="SM00256">
    <property type="entry name" value="FBOX"/>
    <property type="match status" value="1"/>
</dbReference>
<accession>A0A200QV86</accession>
<evidence type="ECO:0000256" key="1">
    <source>
        <dbReference type="SAM" id="MobiDB-lite"/>
    </source>
</evidence>
<dbReference type="InterPro" id="IPR001810">
    <property type="entry name" value="F-box_dom"/>
</dbReference>
<dbReference type="Pfam" id="PF00646">
    <property type="entry name" value="F-box"/>
    <property type="match status" value="1"/>
</dbReference>
<dbReference type="EMBL" id="MVGT01001055">
    <property type="protein sequence ID" value="OVA14355.1"/>
    <property type="molecule type" value="Genomic_DNA"/>
</dbReference>
<keyword evidence="4" id="KW-1185">Reference proteome</keyword>
<dbReference type="InterPro" id="IPR011043">
    <property type="entry name" value="Gal_Oxase/kelch_b-propeller"/>
</dbReference>
<protein>
    <submittedName>
        <fullName evidence="3">F-box domain</fullName>
    </submittedName>
</protein>